<feature type="region of interest" description="Disordered" evidence="6">
    <location>
        <begin position="177"/>
        <end position="197"/>
    </location>
</feature>
<dbReference type="EMBL" id="SPLM01000076">
    <property type="protein sequence ID" value="TMW61562.1"/>
    <property type="molecule type" value="Genomic_DNA"/>
</dbReference>
<organism evidence="7 8">
    <name type="scientific">Pythium oligandrum</name>
    <name type="common">Mycoparasitic fungus</name>
    <dbReference type="NCBI Taxonomy" id="41045"/>
    <lineage>
        <taxon>Eukaryota</taxon>
        <taxon>Sar</taxon>
        <taxon>Stramenopiles</taxon>
        <taxon>Oomycota</taxon>
        <taxon>Peronosporomycetes</taxon>
        <taxon>Pythiales</taxon>
        <taxon>Pythiaceae</taxon>
        <taxon>Pythium</taxon>
    </lineage>
</organism>
<feature type="compositionally biased region" description="Basic and acidic residues" evidence="6">
    <location>
        <begin position="177"/>
        <end position="196"/>
    </location>
</feature>
<dbReference type="AlphaFoldDB" id="A0A8K1FJ97"/>
<evidence type="ECO:0000256" key="4">
    <source>
        <dbReference type="ARBA" id="ARBA00035656"/>
    </source>
</evidence>
<evidence type="ECO:0000256" key="2">
    <source>
        <dbReference type="ARBA" id="ARBA00022490"/>
    </source>
</evidence>
<comment type="subcellular location">
    <subcellularLocation>
        <location evidence="1">Cytoplasm</location>
        <location evidence="1">Cytoskeleton</location>
        <location evidence="1">Microtubule organizing center</location>
        <location evidence="1">Centrosome</location>
    </subcellularLocation>
</comment>
<feature type="compositionally biased region" description="Basic and acidic residues" evidence="6">
    <location>
        <begin position="134"/>
        <end position="144"/>
    </location>
</feature>
<evidence type="ECO:0000256" key="5">
    <source>
        <dbReference type="ARBA" id="ARBA00035693"/>
    </source>
</evidence>
<dbReference type="GO" id="GO:0005881">
    <property type="term" value="C:cytoplasmic microtubule"/>
    <property type="evidence" value="ECO:0007669"/>
    <property type="project" value="TreeGrafter"/>
</dbReference>
<name>A0A8K1FJ97_PYTOL</name>
<keyword evidence="8" id="KW-1185">Reference proteome</keyword>
<comment type="similarity">
    <text evidence="4">Belongs to the CFAP96 family.</text>
</comment>
<reference evidence="7" key="1">
    <citation type="submission" date="2019-03" db="EMBL/GenBank/DDBJ databases">
        <title>Long read genome sequence of the mycoparasitic Pythium oligandrum ATCC 38472 isolated from sugarbeet rhizosphere.</title>
        <authorList>
            <person name="Gaulin E."/>
        </authorList>
    </citation>
    <scope>NUCLEOTIDE SEQUENCE</scope>
    <source>
        <strain evidence="7">ATCC 38472_TT</strain>
    </source>
</reference>
<accession>A0A8K1FJ97</accession>
<proteinExistence type="inferred from homology"/>
<evidence type="ECO:0000256" key="1">
    <source>
        <dbReference type="ARBA" id="ARBA00004300"/>
    </source>
</evidence>
<comment type="caution">
    <text evidence="7">The sequence shown here is derived from an EMBL/GenBank/DDBJ whole genome shotgun (WGS) entry which is preliminary data.</text>
</comment>
<feature type="region of interest" description="Disordered" evidence="6">
    <location>
        <begin position="1"/>
        <end position="58"/>
    </location>
</feature>
<evidence type="ECO:0000256" key="6">
    <source>
        <dbReference type="SAM" id="MobiDB-lite"/>
    </source>
</evidence>
<evidence type="ECO:0000313" key="7">
    <source>
        <dbReference type="EMBL" id="TMW61562.1"/>
    </source>
</evidence>
<dbReference type="InterPro" id="IPR029358">
    <property type="entry name" value="CFAP96"/>
</dbReference>
<keyword evidence="2" id="KW-0963">Cytoplasm</keyword>
<evidence type="ECO:0000256" key="3">
    <source>
        <dbReference type="ARBA" id="ARBA00023212"/>
    </source>
</evidence>
<sequence>MTDKPSRDGGFSDPSFISVGDPYTQKKDKPRGLGGEQKPFLTCPPKKGQTGSTFGPGFRKFDGLQGEYLEPYKLESKRRLENTKGFVRPNGFTFSSPTKDHTGSGDYFGAFGKFERDEDDIKKQQEENAAAKPNPKEKQFEKRNILTNPGKRGTFGYTGTMIGGSIPAMAAEFESERRKAKQDDDRHKQLMGDRKPFKSTTTGVDYFDEQEHVAAAKLLTWDEDCIVKPQDPIELMNPRERATARASTYKPWKPNNPIKEGEQGVFEKFPEQLTDPYDEKLVSRAMLPLRRNPVKIATQDLPESLKERKAFRPSSFPKAKLTKGTCLLGINKHKL</sequence>
<dbReference type="Pfam" id="PF15239">
    <property type="entry name" value="CFAP96-like"/>
    <property type="match status" value="1"/>
</dbReference>
<protein>
    <recommendedName>
        <fullName evidence="5">Cilia-and flagella-associated protein 96</fullName>
    </recommendedName>
</protein>
<dbReference type="GO" id="GO:0005813">
    <property type="term" value="C:centrosome"/>
    <property type="evidence" value="ECO:0007669"/>
    <property type="project" value="UniProtKB-SubCell"/>
</dbReference>
<gene>
    <name evidence="7" type="ORF">Poli38472_012753</name>
</gene>
<feature type="region of interest" description="Disordered" evidence="6">
    <location>
        <begin position="86"/>
        <end position="158"/>
    </location>
</feature>
<keyword evidence="3" id="KW-0206">Cytoskeleton</keyword>
<feature type="compositionally biased region" description="Basic and acidic residues" evidence="6">
    <location>
        <begin position="113"/>
        <end position="126"/>
    </location>
</feature>
<dbReference type="PANTHER" id="PTHR31144">
    <property type="entry name" value="UPF0602 PROTEIN C4ORF47"/>
    <property type="match status" value="1"/>
</dbReference>
<dbReference type="OrthoDB" id="283553at2759"/>
<evidence type="ECO:0000313" key="8">
    <source>
        <dbReference type="Proteomes" id="UP000794436"/>
    </source>
</evidence>
<dbReference type="PANTHER" id="PTHR31144:SF1">
    <property type="entry name" value="UPF0602 PROTEIN C4ORF47"/>
    <property type="match status" value="1"/>
</dbReference>
<dbReference type="Proteomes" id="UP000794436">
    <property type="component" value="Unassembled WGS sequence"/>
</dbReference>